<reference evidence="2 3" key="1">
    <citation type="journal article" date="2022" name="bioRxiv">
        <title>Genomics of Preaxostyla Flagellates Illuminates Evolutionary Transitions and the Path Towards Mitochondrial Loss.</title>
        <authorList>
            <person name="Novak L.V.F."/>
            <person name="Treitli S.C."/>
            <person name="Pyrih J."/>
            <person name="Halakuc P."/>
            <person name="Pipaliya S.V."/>
            <person name="Vacek V."/>
            <person name="Brzon O."/>
            <person name="Soukal P."/>
            <person name="Eme L."/>
            <person name="Dacks J.B."/>
            <person name="Karnkowska A."/>
            <person name="Elias M."/>
            <person name="Hampl V."/>
        </authorList>
    </citation>
    <scope>NUCLEOTIDE SEQUENCE [LARGE SCALE GENOMIC DNA]</scope>
    <source>
        <strain evidence="2">NAU3</strain>
        <tissue evidence="2">Gut</tissue>
    </source>
</reference>
<gene>
    <name evidence="2" type="ORF">BLNAU_16105</name>
</gene>
<comment type="caution">
    <text evidence="2">The sequence shown here is derived from an EMBL/GenBank/DDBJ whole genome shotgun (WGS) entry which is preliminary data.</text>
</comment>
<accession>A0ABQ9XDQ9</accession>
<dbReference type="EMBL" id="JARBJD010000165">
    <property type="protein sequence ID" value="KAK2948999.1"/>
    <property type="molecule type" value="Genomic_DNA"/>
</dbReference>
<keyword evidence="3" id="KW-1185">Reference proteome</keyword>
<feature type="region of interest" description="Disordered" evidence="1">
    <location>
        <begin position="1"/>
        <end position="24"/>
    </location>
</feature>
<dbReference type="Proteomes" id="UP001281761">
    <property type="component" value="Unassembled WGS sequence"/>
</dbReference>
<proteinExistence type="predicted"/>
<evidence type="ECO:0000313" key="2">
    <source>
        <dbReference type="EMBL" id="KAK2948999.1"/>
    </source>
</evidence>
<protein>
    <submittedName>
        <fullName evidence="2">Uncharacterized protein</fullName>
    </submittedName>
</protein>
<evidence type="ECO:0000313" key="3">
    <source>
        <dbReference type="Proteomes" id="UP001281761"/>
    </source>
</evidence>
<sequence length="156" mass="17535">MSGNEKGRGIDKTTQQTPATTPPPQHILRIIPFFHIQLPLSLILSNMQSFIHLEEGLVASEQKLDRIETQKWAFGLVRDQLDVRTFSTRTLQDDPFSLLRQNCTPSDEGRISSVGFSNINLQSSFPTLSLSLSAVCPDVTNDDKTAIRRLRTLIRT</sequence>
<name>A0ABQ9XDQ9_9EUKA</name>
<feature type="compositionally biased region" description="Basic and acidic residues" evidence="1">
    <location>
        <begin position="1"/>
        <end position="11"/>
    </location>
</feature>
<evidence type="ECO:0000256" key="1">
    <source>
        <dbReference type="SAM" id="MobiDB-lite"/>
    </source>
</evidence>
<organism evidence="2 3">
    <name type="scientific">Blattamonas nauphoetae</name>
    <dbReference type="NCBI Taxonomy" id="2049346"/>
    <lineage>
        <taxon>Eukaryota</taxon>
        <taxon>Metamonada</taxon>
        <taxon>Preaxostyla</taxon>
        <taxon>Oxymonadida</taxon>
        <taxon>Blattamonas</taxon>
    </lineage>
</organism>